<keyword evidence="3" id="KW-1185">Reference proteome</keyword>
<evidence type="ECO:0000313" key="3">
    <source>
        <dbReference type="Proteomes" id="UP000306102"/>
    </source>
</evidence>
<evidence type="ECO:0000313" key="2">
    <source>
        <dbReference type="EMBL" id="THF99665.1"/>
    </source>
</evidence>
<reference evidence="2 3" key="1">
    <citation type="journal article" date="2018" name="Proc. Natl. Acad. Sci. U.S.A.">
        <title>Draft genome sequence of Camellia sinensis var. sinensis provides insights into the evolution of the tea genome and tea quality.</title>
        <authorList>
            <person name="Wei C."/>
            <person name="Yang H."/>
            <person name="Wang S."/>
            <person name="Zhao J."/>
            <person name="Liu C."/>
            <person name="Gao L."/>
            <person name="Xia E."/>
            <person name="Lu Y."/>
            <person name="Tai Y."/>
            <person name="She G."/>
            <person name="Sun J."/>
            <person name="Cao H."/>
            <person name="Tong W."/>
            <person name="Gao Q."/>
            <person name="Li Y."/>
            <person name="Deng W."/>
            <person name="Jiang X."/>
            <person name="Wang W."/>
            <person name="Chen Q."/>
            <person name="Zhang S."/>
            <person name="Li H."/>
            <person name="Wu J."/>
            <person name="Wang P."/>
            <person name="Li P."/>
            <person name="Shi C."/>
            <person name="Zheng F."/>
            <person name="Jian J."/>
            <person name="Huang B."/>
            <person name="Shan D."/>
            <person name="Shi M."/>
            <person name="Fang C."/>
            <person name="Yue Y."/>
            <person name="Li F."/>
            <person name="Li D."/>
            <person name="Wei S."/>
            <person name="Han B."/>
            <person name="Jiang C."/>
            <person name="Yin Y."/>
            <person name="Xia T."/>
            <person name="Zhang Z."/>
            <person name="Bennetzen J.L."/>
            <person name="Zhao S."/>
            <person name="Wan X."/>
        </authorList>
    </citation>
    <scope>NUCLEOTIDE SEQUENCE [LARGE SCALE GENOMIC DNA]</scope>
    <source>
        <strain evidence="3">cv. Shuchazao</strain>
        <tissue evidence="2">Leaf</tissue>
    </source>
</reference>
<dbReference type="EMBL" id="SDRB02011885">
    <property type="protein sequence ID" value="THF99665.1"/>
    <property type="molecule type" value="Genomic_DNA"/>
</dbReference>
<dbReference type="Proteomes" id="UP000306102">
    <property type="component" value="Unassembled WGS sequence"/>
</dbReference>
<name>A0A4S4DDA4_CAMSN</name>
<evidence type="ECO:0000256" key="1">
    <source>
        <dbReference type="SAM" id="MobiDB-lite"/>
    </source>
</evidence>
<comment type="caution">
    <text evidence="2">The sequence shown here is derived from an EMBL/GenBank/DDBJ whole genome shotgun (WGS) entry which is preliminary data.</text>
</comment>
<gene>
    <name evidence="2" type="ORF">TEA_027381</name>
</gene>
<protein>
    <submittedName>
        <fullName evidence="2">Uncharacterized protein</fullName>
    </submittedName>
</protein>
<organism evidence="2 3">
    <name type="scientific">Camellia sinensis var. sinensis</name>
    <name type="common">China tea</name>
    <dbReference type="NCBI Taxonomy" id="542762"/>
    <lineage>
        <taxon>Eukaryota</taxon>
        <taxon>Viridiplantae</taxon>
        <taxon>Streptophyta</taxon>
        <taxon>Embryophyta</taxon>
        <taxon>Tracheophyta</taxon>
        <taxon>Spermatophyta</taxon>
        <taxon>Magnoliopsida</taxon>
        <taxon>eudicotyledons</taxon>
        <taxon>Gunneridae</taxon>
        <taxon>Pentapetalae</taxon>
        <taxon>asterids</taxon>
        <taxon>Ericales</taxon>
        <taxon>Theaceae</taxon>
        <taxon>Camellia</taxon>
    </lineage>
</organism>
<proteinExistence type="predicted"/>
<feature type="region of interest" description="Disordered" evidence="1">
    <location>
        <begin position="1"/>
        <end position="38"/>
    </location>
</feature>
<dbReference type="AlphaFoldDB" id="A0A4S4DDA4"/>
<accession>A0A4S4DDA4</accession>
<sequence>MLPQFSDMVLGRPSKHRPSMSRSEVPLSSEGDNRWVRSQTRGKNTLKIMINNGGEKLLVKFSRAFIGGFRRLSLKALKEFKTARCHGFDLGVLDSTLEMEMEMEMLMEEAQGVEINS</sequence>